<dbReference type="GO" id="GO:0005524">
    <property type="term" value="F:ATP binding"/>
    <property type="evidence" value="ECO:0007669"/>
    <property type="project" value="UniProtKB-UniRule"/>
</dbReference>
<protein>
    <recommendedName>
        <fullName evidence="8">Formate--tetrahydrofolate ligase</fullName>
        <ecNumber evidence="8">6.3.4.3</ecNumber>
    </recommendedName>
    <alternativeName>
        <fullName evidence="8">Formyltetrahydrofolate synthetase</fullName>
        <shortName evidence="8">FHS</shortName>
        <shortName evidence="8">FTHFS</shortName>
    </alternativeName>
</protein>
<dbReference type="Pfam" id="PF01268">
    <property type="entry name" value="FTHFS"/>
    <property type="match status" value="1"/>
</dbReference>
<dbReference type="Gene3D" id="3.10.410.10">
    <property type="entry name" value="Formyltetrahydrofolate synthetase, domain 3"/>
    <property type="match status" value="1"/>
</dbReference>
<evidence type="ECO:0000256" key="6">
    <source>
        <dbReference type="ARBA" id="ARBA00049033"/>
    </source>
</evidence>
<comment type="caution">
    <text evidence="9">The sequence shown here is derived from an EMBL/GenBank/DDBJ whole genome shotgun (WGS) entry which is preliminary data.</text>
</comment>
<evidence type="ECO:0000256" key="4">
    <source>
        <dbReference type="ARBA" id="ARBA00022741"/>
    </source>
</evidence>
<dbReference type="InterPro" id="IPR027417">
    <property type="entry name" value="P-loop_NTPase"/>
</dbReference>
<dbReference type="FunFam" id="3.30.1510.10:FF:000001">
    <property type="entry name" value="Formate--tetrahydrofolate ligase"/>
    <property type="match status" value="1"/>
</dbReference>
<dbReference type="FunFam" id="3.40.50.300:FF:001859">
    <property type="entry name" value="Formate--tetrahydrofolate ligase"/>
    <property type="match status" value="1"/>
</dbReference>
<dbReference type="Gene3D" id="3.40.50.300">
    <property type="entry name" value="P-loop containing nucleotide triphosphate hydrolases"/>
    <property type="match status" value="1"/>
</dbReference>
<dbReference type="InterPro" id="IPR000559">
    <property type="entry name" value="Formate_THF_ligase"/>
</dbReference>
<dbReference type="EC" id="6.3.4.3" evidence="8"/>
<dbReference type="GO" id="GO:0035999">
    <property type="term" value="P:tetrahydrofolate interconversion"/>
    <property type="evidence" value="ECO:0007669"/>
    <property type="project" value="UniProtKB-UniRule"/>
</dbReference>
<keyword evidence="5 8" id="KW-0067">ATP-binding</keyword>
<dbReference type="HAMAP" id="MF_01543">
    <property type="entry name" value="FTHFS"/>
    <property type="match status" value="1"/>
</dbReference>
<organism evidence="9">
    <name type="scientific">Candidatus Caldatribacterium californiense</name>
    <dbReference type="NCBI Taxonomy" id="1454726"/>
    <lineage>
        <taxon>Bacteria</taxon>
        <taxon>Pseudomonadati</taxon>
        <taxon>Atribacterota</taxon>
        <taxon>Atribacteria</taxon>
        <taxon>Atribacterales</taxon>
        <taxon>Candidatus Caldatribacteriaceae</taxon>
        <taxon>Candidatus Caldatribacterium</taxon>
    </lineage>
</organism>
<comment type="catalytic activity">
    <reaction evidence="6 8">
        <text>(6S)-5,6,7,8-tetrahydrofolate + formate + ATP = (6R)-10-formyltetrahydrofolate + ADP + phosphate</text>
        <dbReference type="Rhea" id="RHEA:20221"/>
        <dbReference type="ChEBI" id="CHEBI:15740"/>
        <dbReference type="ChEBI" id="CHEBI:30616"/>
        <dbReference type="ChEBI" id="CHEBI:43474"/>
        <dbReference type="ChEBI" id="CHEBI:57453"/>
        <dbReference type="ChEBI" id="CHEBI:195366"/>
        <dbReference type="ChEBI" id="CHEBI:456216"/>
        <dbReference type="EC" id="6.3.4.3"/>
    </reaction>
</comment>
<dbReference type="NCBIfam" id="NF010030">
    <property type="entry name" value="PRK13505.1"/>
    <property type="match status" value="1"/>
</dbReference>
<sequence length="564" mass="61138">MLTDLEIAQSAHLKPIVEIARDLGLEEDDIELYGKYKAKVSLQVLEKLKDRPLGKYIDVTAITPTPLGEGKTVTTIGLSMALNRIGKKSIVCIRQPSLGPVFGIKGGAAGGGYSQVVPMEDFNLHLTGDTHAVALAHNLLAAFIDNHIYHGNALRIDPFTISWPRVVDVSDRALRKIVIGLGGKDNGIPRESGFDIAVASEVMAILALTTGLRDLRERLGRIVIGYNVEKKPVTAEDVKCAGAMAVLLKDAIKPNLLQTLENTPCFVHAGPFANIAHGNSSILADQIALRLSEYVVTESGFGADCGMEKFMNIKCRYSGLTPDCVVMVCSVRALKMHSGKYRVVPGKPLDPALAEEDVAAVEQGAENLVKQIENARLFGVPVVVAINLFATDTDREIRAIEKIALENGAYACAVSEVWAKGGTGGRELAEAVVRACDEPKNFRFLYPLDIPIKEKIEIIATKIYGADGVVYEEGVEEKIRRFTEFGWDKLPICMAKTHLSLSHDPKLKGRPRGFKLPIKDIRPAIGAGFLYPLCGEIRTMPGLPSEPAGNKVDIDAEGRIVGLF</sequence>
<name>A0A7V4DEX3_9BACT</name>
<keyword evidence="4 8" id="KW-0547">Nucleotide-binding</keyword>
<evidence type="ECO:0000256" key="3">
    <source>
        <dbReference type="ARBA" id="ARBA00022598"/>
    </source>
</evidence>
<dbReference type="PROSITE" id="PS00721">
    <property type="entry name" value="FTHFS_1"/>
    <property type="match status" value="1"/>
</dbReference>
<keyword evidence="2 8" id="KW-0554">One-carbon metabolism</keyword>
<keyword evidence="3 8" id="KW-0436">Ligase</keyword>
<accession>A0A7V4DEX3</accession>
<dbReference type="FunFam" id="3.10.410.10:FF:000001">
    <property type="entry name" value="Putative formate--tetrahydrofolate ligase"/>
    <property type="match status" value="1"/>
</dbReference>
<comment type="pathway">
    <text evidence="1 8">One-carbon metabolism; tetrahydrofolate interconversion.</text>
</comment>
<evidence type="ECO:0000256" key="7">
    <source>
        <dbReference type="ARBA" id="ARBA00061363"/>
    </source>
</evidence>
<dbReference type="AlphaFoldDB" id="A0A7V4DEX3"/>
<comment type="similarity">
    <text evidence="7 8">Belongs to the formate--tetrahydrofolate ligase family.</text>
</comment>
<evidence type="ECO:0000313" key="9">
    <source>
        <dbReference type="EMBL" id="HGI31035.1"/>
    </source>
</evidence>
<dbReference type="InterPro" id="IPR020628">
    <property type="entry name" value="Formate_THF_ligase_CS"/>
</dbReference>
<evidence type="ECO:0000256" key="1">
    <source>
        <dbReference type="ARBA" id="ARBA00004777"/>
    </source>
</evidence>
<feature type="binding site" evidence="8">
    <location>
        <begin position="65"/>
        <end position="72"/>
    </location>
    <ligand>
        <name>ATP</name>
        <dbReference type="ChEBI" id="CHEBI:30616"/>
    </ligand>
</feature>
<dbReference type="EMBL" id="DTFV01000100">
    <property type="protein sequence ID" value="HGI31035.1"/>
    <property type="molecule type" value="Genomic_DNA"/>
</dbReference>
<gene>
    <name evidence="8" type="primary">fhs</name>
    <name evidence="9" type="ORF">ENV30_06995</name>
</gene>
<dbReference type="UniPathway" id="UPA00193"/>
<dbReference type="GO" id="GO:0004329">
    <property type="term" value="F:formate-tetrahydrofolate ligase activity"/>
    <property type="evidence" value="ECO:0007669"/>
    <property type="project" value="UniProtKB-UniRule"/>
</dbReference>
<proteinExistence type="inferred from homology"/>
<evidence type="ECO:0000256" key="2">
    <source>
        <dbReference type="ARBA" id="ARBA00022563"/>
    </source>
</evidence>
<evidence type="ECO:0000256" key="8">
    <source>
        <dbReference type="HAMAP-Rule" id="MF_01543"/>
    </source>
</evidence>
<evidence type="ECO:0000256" key="5">
    <source>
        <dbReference type="ARBA" id="ARBA00022840"/>
    </source>
</evidence>
<dbReference type="CDD" id="cd00477">
    <property type="entry name" value="FTHFS"/>
    <property type="match status" value="1"/>
</dbReference>
<reference evidence="9" key="1">
    <citation type="journal article" date="2020" name="mSystems">
        <title>Genome- and Community-Level Interaction Insights into Carbon Utilization and Element Cycling Functions of Hydrothermarchaeota in Hydrothermal Sediment.</title>
        <authorList>
            <person name="Zhou Z."/>
            <person name="Liu Y."/>
            <person name="Xu W."/>
            <person name="Pan J."/>
            <person name="Luo Z.H."/>
            <person name="Li M."/>
        </authorList>
    </citation>
    <scope>NUCLEOTIDE SEQUENCE [LARGE SCALE GENOMIC DNA]</scope>
    <source>
        <strain evidence="9">SpSt-747</strain>
    </source>
</reference>
<dbReference type="Gene3D" id="3.30.1510.10">
    <property type="entry name" value="Domain 2, N(10)-formyltetrahydrofolate synthetase"/>
    <property type="match status" value="1"/>
</dbReference>
<dbReference type="SUPFAM" id="SSF52540">
    <property type="entry name" value="P-loop containing nucleoside triphosphate hydrolases"/>
    <property type="match status" value="1"/>
</dbReference>